<accession>A0A6M8EY06</accession>
<dbReference type="RefSeq" id="WP_172125320.1">
    <property type="nucleotide sequence ID" value="NZ_CP042652.1"/>
</dbReference>
<keyword evidence="3" id="KW-1185">Reference proteome</keyword>
<proteinExistence type="predicted"/>
<dbReference type="Gene3D" id="3.30.300.130">
    <property type="entry name" value="Fe-S cluster assembly (FSCA)"/>
    <property type="match status" value="1"/>
</dbReference>
<dbReference type="EMBL" id="CP042652">
    <property type="protein sequence ID" value="QKE28064.1"/>
    <property type="molecule type" value="Genomic_DNA"/>
</dbReference>
<reference evidence="2 3" key="1">
    <citation type="submission" date="2019-08" db="EMBL/GenBank/DDBJ databases">
        <title>Complete genome sequence of Arcobacter acticola.</title>
        <authorList>
            <person name="Miller W."/>
        </authorList>
    </citation>
    <scope>NUCLEOTIDE SEQUENCE [LARGE SCALE GENOMIC DNA]</scope>
    <source>
        <strain evidence="2 3">KCTC 52212</strain>
    </source>
</reference>
<sequence length="116" mass="13040">METTFDLKDIEEKVIVNLKNVFDPEIPTNIYDLGLIYNIEFDINSNYLYCTITMTLTSPTCPVAESLLEQVKYVALAVDEIDEAFVKLVFNPPWDPSMMSEDAREVMGASGAAMAF</sequence>
<protein>
    <submittedName>
        <fullName evidence="2">[Fe-S] cluster assembly protein</fullName>
    </submittedName>
</protein>
<dbReference type="InterPro" id="IPR002744">
    <property type="entry name" value="MIP18-like"/>
</dbReference>
<dbReference type="AlphaFoldDB" id="A0A6M8EY06"/>
<dbReference type="KEGG" id="paco:AACT_0870"/>
<dbReference type="InterPro" id="IPR034904">
    <property type="entry name" value="FSCA_dom_sf"/>
</dbReference>
<dbReference type="Pfam" id="PF01883">
    <property type="entry name" value="FeS_assembly_P"/>
    <property type="match status" value="1"/>
</dbReference>
<dbReference type="SUPFAM" id="SSF117916">
    <property type="entry name" value="Fe-S cluster assembly (FSCA) domain-like"/>
    <property type="match status" value="1"/>
</dbReference>
<dbReference type="PANTHER" id="PTHR42831:SF1">
    <property type="entry name" value="FE-S PROTEIN MATURATION AUXILIARY FACTOR YITW"/>
    <property type="match status" value="1"/>
</dbReference>
<dbReference type="Proteomes" id="UP000503483">
    <property type="component" value="Chromosome"/>
</dbReference>
<evidence type="ECO:0000259" key="1">
    <source>
        <dbReference type="Pfam" id="PF01883"/>
    </source>
</evidence>
<evidence type="ECO:0000313" key="3">
    <source>
        <dbReference type="Proteomes" id="UP000503483"/>
    </source>
</evidence>
<feature type="domain" description="MIP18 family-like" evidence="1">
    <location>
        <begin position="11"/>
        <end position="83"/>
    </location>
</feature>
<name>A0A6M8EY06_9BACT</name>
<evidence type="ECO:0000313" key="2">
    <source>
        <dbReference type="EMBL" id="QKE28064.1"/>
    </source>
</evidence>
<gene>
    <name evidence="2" type="primary">sufT</name>
    <name evidence="2" type="ORF">AACT_0870</name>
</gene>
<dbReference type="InterPro" id="IPR052339">
    <property type="entry name" value="Fe-S_Maturation_MIP18"/>
</dbReference>
<dbReference type="PANTHER" id="PTHR42831">
    <property type="entry name" value="FE-S PROTEIN MATURATION AUXILIARY FACTOR YITW"/>
    <property type="match status" value="1"/>
</dbReference>
<organism evidence="2 3">
    <name type="scientific">Arcobacter acticola</name>
    <dbReference type="NCBI Taxonomy" id="1849015"/>
    <lineage>
        <taxon>Bacteria</taxon>
        <taxon>Pseudomonadati</taxon>
        <taxon>Campylobacterota</taxon>
        <taxon>Epsilonproteobacteria</taxon>
        <taxon>Campylobacterales</taxon>
        <taxon>Arcobacteraceae</taxon>
        <taxon>Arcobacter</taxon>
    </lineage>
</organism>